<dbReference type="GO" id="GO:0008777">
    <property type="term" value="F:acetylornithine deacetylase activity"/>
    <property type="evidence" value="ECO:0007669"/>
    <property type="project" value="TreeGrafter"/>
</dbReference>
<dbReference type="PANTHER" id="PTHR43808:SF31">
    <property type="entry name" value="N-ACETYL-L-CITRULLINE DEACETYLASE"/>
    <property type="match status" value="1"/>
</dbReference>
<protein>
    <submittedName>
        <fullName evidence="4">M20 family metallopeptidase</fullName>
    </submittedName>
</protein>
<dbReference type="SUPFAM" id="SSF55031">
    <property type="entry name" value="Bacterial exopeptidase dimerisation domain"/>
    <property type="match status" value="1"/>
</dbReference>
<evidence type="ECO:0000313" key="4">
    <source>
        <dbReference type="EMBL" id="TMI93457.1"/>
    </source>
</evidence>
<dbReference type="AlphaFoldDB" id="A0A537KCF1"/>
<dbReference type="GO" id="GO:0006526">
    <property type="term" value="P:L-arginine biosynthetic process"/>
    <property type="evidence" value="ECO:0007669"/>
    <property type="project" value="TreeGrafter"/>
</dbReference>
<evidence type="ECO:0000256" key="2">
    <source>
        <dbReference type="ARBA" id="ARBA00022801"/>
    </source>
</evidence>
<keyword evidence="1" id="KW-0479">Metal-binding</keyword>
<feature type="domain" description="Peptidase M20 dimerisation" evidence="3">
    <location>
        <begin position="172"/>
        <end position="276"/>
    </location>
</feature>
<dbReference type="Gene3D" id="3.30.70.360">
    <property type="match status" value="1"/>
</dbReference>
<dbReference type="InterPro" id="IPR050072">
    <property type="entry name" value="Peptidase_M20A"/>
</dbReference>
<dbReference type="Gene3D" id="3.40.630.10">
    <property type="entry name" value="Zn peptidases"/>
    <property type="match status" value="1"/>
</dbReference>
<gene>
    <name evidence="4" type="ORF">E6H00_01240</name>
</gene>
<dbReference type="Pfam" id="PF01546">
    <property type="entry name" value="Peptidase_M20"/>
    <property type="match status" value="1"/>
</dbReference>
<evidence type="ECO:0000313" key="5">
    <source>
        <dbReference type="Proteomes" id="UP000318509"/>
    </source>
</evidence>
<dbReference type="InterPro" id="IPR036264">
    <property type="entry name" value="Bact_exopeptidase_dim_dom"/>
</dbReference>
<organism evidence="4 5">
    <name type="scientific">Candidatus Segetimicrobium genomatis</name>
    <dbReference type="NCBI Taxonomy" id="2569760"/>
    <lineage>
        <taxon>Bacteria</taxon>
        <taxon>Bacillati</taxon>
        <taxon>Candidatus Sysuimicrobiota</taxon>
        <taxon>Candidatus Sysuimicrobiia</taxon>
        <taxon>Candidatus Sysuimicrobiales</taxon>
        <taxon>Candidatus Segetimicrobiaceae</taxon>
        <taxon>Candidatus Segetimicrobium</taxon>
    </lineage>
</organism>
<proteinExistence type="predicted"/>
<dbReference type="EMBL" id="VBAK01000025">
    <property type="protein sequence ID" value="TMI93457.1"/>
    <property type="molecule type" value="Genomic_DNA"/>
</dbReference>
<dbReference type="Pfam" id="PF07687">
    <property type="entry name" value="M20_dimer"/>
    <property type="match status" value="1"/>
</dbReference>
<keyword evidence="2" id="KW-0378">Hydrolase</keyword>
<sequence>MPEMASYLERTLCDLVSVRSVTGEEAALSEYIHDHLTRAGVSVRRDEEGNVTAEVGRGERLLVVNGHMDTVPPVDGWKTDPFTPRVEDGRVYGLGASDMKAGLACMMWLAQHVRPHVRTWFAFTNHEEGGSITPRNGVRRLIGRARPDYAVTTEPSYDDATGRLSVGIGCQGRAIASLTVLGRSGHSSDWRRADNAIYRGVDVITRIAAIADGLRPVEVAPGVTSVPALSVVAAHAGLADNIIPDRLRLTVDRRLSVGEDYAVFEAELRQAAEGVNHELEISRLCLPTLADANGHTLAVAREALEKTQGVAPVQFSQGRQDLSIFAERTRDFCNLGPGSIGQPHKANESASVAGMVAAANALRGLIEAI</sequence>
<evidence type="ECO:0000259" key="3">
    <source>
        <dbReference type="Pfam" id="PF07687"/>
    </source>
</evidence>
<accession>A0A537KCF1</accession>
<dbReference type="PANTHER" id="PTHR43808">
    <property type="entry name" value="ACETYLORNITHINE DEACETYLASE"/>
    <property type="match status" value="1"/>
</dbReference>
<dbReference type="Proteomes" id="UP000318509">
    <property type="component" value="Unassembled WGS sequence"/>
</dbReference>
<evidence type="ECO:0000256" key="1">
    <source>
        <dbReference type="ARBA" id="ARBA00022723"/>
    </source>
</evidence>
<dbReference type="GO" id="GO:0046872">
    <property type="term" value="F:metal ion binding"/>
    <property type="evidence" value="ECO:0007669"/>
    <property type="project" value="UniProtKB-KW"/>
</dbReference>
<dbReference type="InterPro" id="IPR011650">
    <property type="entry name" value="Peptidase_M20_dimer"/>
</dbReference>
<comment type="caution">
    <text evidence="4">The sequence shown here is derived from an EMBL/GenBank/DDBJ whole genome shotgun (WGS) entry which is preliminary data.</text>
</comment>
<name>A0A537KCF1_9BACT</name>
<reference evidence="4 5" key="1">
    <citation type="journal article" date="2019" name="Nat. Microbiol.">
        <title>Mediterranean grassland soil C-N compound turnover is dependent on rainfall and depth, and is mediated by genomically divergent microorganisms.</title>
        <authorList>
            <person name="Diamond S."/>
            <person name="Andeer P.F."/>
            <person name="Li Z."/>
            <person name="Crits-Christoph A."/>
            <person name="Burstein D."/>
            <person name="Anantharaman K."/>
            <person name="Lane K.R."/>
            <person name="Thomas B.C."/>
            <person name="Pan C."/>
            <person name="Northen T.R."/>
            <person name="Banfield J.F."/>
        </authorList>
    </citation>
    <scope>NUCLEOTIDE SEQUENCE [LARGE SCALE GENOMIC DNA]</scope>
    <source>
        <strain evidence="4">NP_3</strain>
    </source>
</reference>
<dbReference type="SUPFAM" id="SSF53187">
    <property type="entry name" value="Zn-dependent exopeptidases"/>
    <property type="match status" value="1"/>
</dbReference>
<dbReference type="InterPro" id="IPR002933">
    <property type="entry name" value="Peptidase_M20"/>
</dbReference>